<evidence type="ECO:0000313" key="3">
    <source>
        <dbReference type="Proteomes" id="UP000078492"/>
    </source>
</evidence>
<feature type="non-terminal residue" evidence="2">
    <location>
        <position position="1"/>
    </location>
</feature>
<accession>A0A195DVH7</accession>
<feature type="compositionally biased region" description="Basic and acidic residues" evidence="1">
    <location>
        <begin position="1"/>
        <end position="29"/>
    </location>
</feature>
<dbReference type="AlphaFoldDB" id="A0A195DVH7"/>
<sequence>EGKTTRKDGWTGELARFDEAKGSPKDGTKIHRHWPANCPQGAGSFHVGGSRVPGPNTFLIEMFIERLRRIIGKLFR</sequence>
<gene>
    <name evidence="2" type="ORF">ALC57_10862</name>
</gene>
<organism evidence="2 3">
    <name type="scientific">Trachymyrmex cornetzi</name>
    <dbReference type="NCBI Taxonomy" id="471704"/>
    <lineage>
        <taxon>Eukaryota</taxon>
        <taxon>Metazoa</taxon>
        <taxon>Ecdysozoa</taxon>
        <taxon>Arthropoda</taxon>
        <taxon>Hexapoda</taxon>
        <taxon>Insecta</taxon>
        <taxon>Pterygota</taxon>
        <taxon>Neoptera</taxon>
        <taxon>Endopterygota</taxon>
        <taxon>Hymenoptera</taxon>
        <taxon>Apocrita</taxon>
        <taxon>Aculeata</taxon>
        <taxon>Formicoidea</taxon>
        <taxon>Formicidae</taxon>
        <taxon>Myrmicinae</taxon>
        <taxon>Trachymyrmex</taxon>
    </lineage>
</organism>
<keyword evidence="3" id="KW-1185">Reference proteome</keyword>
<protein>
    <submittedName>
        <fullName evidence="2">Uncharacterized protein</fullName>
    </submittedName>
</protein>
<reference evidence="2 3" key="1">
    <citation type="submission" date="2015-09" db="EMBL/GenBank/DDBJ databases">
        <title>Trachymyrmex cornetzi WGS genome.</title>
        <authorList>
            <person name="Nygaard S."/>
            <person name="Hu H."/>
            <person name="Boomsma J."/>
            <person name="Zhang G."/>
        </authorList>
    </citation>
    <scope>NUCLEOTIDE SEQUENCE [LARGE SCALE GENOMIC DNA]</scope>
    <source>
        <strain evidence="2">Tcor2-1</strain>
        <tissue evidence="2">Whole body</tissue>
    </source>
</reference>
<name>A0A195DVH7_9HYME</name>
<evidence type="ECO:0000256" key="1">
    <source>
        <dbReference type="SAM" id="MobiDB-lite"/>
    </source>
</evidence>
<proteinExistence type="predicted"/>
<evidence type="ECO:0000313" key="2">
    <source>
        <dbReference type="EMBL" id="KYN16883.1"/>
    </source>
</evidence>
<dbReference type="Proteomes" id="UP000078492">
    <property type="component" value="Unassembled WGS sequence"/>
</dbReference>
<feature type="region of interest" description="Disordered" evidence="1">
    <location>
        <begin position="1"/>
        <end position="30"/>
    </location>
</feature>
<dbReference type="EMBL" id="KQ980295">
    <property type="protein sequence ID" value="KYN16883.1"/>
    <property type="molecule type" value="Genomic_DNA"/>
</dbReference>